<evidence type="ECO:0000256" key="1">
    <source>
        <dbReference type="ARBA" id="ARBA00008918"/>
    </source>
</evidence>
<dbReference type="eggNOG" id="COG5637">
    <property type="taxonomic scope" value="Bacteria"/>
</dbReference>
<feature type="region of interest" description="Disordered" evidence="2">
    <location>
        <begin position="290"/>
        <end position="310"/>
    </location>
</feature>
<dbReference type="Gene3D" id="3.30.530.20">
    <property type="match status" value="1"/>
</dbReference>
<name>Q022X0_SOLUE</name>
<evidence type="ECO:0000256" key="2">
    <source>
        <dbReference type="SAM" id="MobiDB-lite"/>
    </source>
</evidence>
<dbReference type="InParanoid" id="Q022X0"/>
<dbReference type="OrthoDB" id="9797595at2"/>
<feature type="compositionally biased region" description="Polar residues" evidence="2">
    <location>
        <begin position="300"/>
        <end position="310"/>
    </location>
</feature>
<organism evidence="4">
    <name type="scientific">Solibacter usitatus (strain Ellin6076)</name>
    <dbReference type="NCBI Taxonomy" id="234267"/>
    <lineage>
        <taxon>Bacteria</taxon>
        <taxon>Pseudomonadati</taxon>
        <taxon>Acidobacteriota</taxon>
        <taxon>Terriglobia</taxon>
        <taxon>Bryobacterales</taxon>
        <taxon>Solibacteraceae</taxon>
        <taxon>Candidatus Solibacter</taxon>
    </lineage>
</organism>
<dbReference type="SUPFAM" id="SSF55961">
    <property type="entry name" value="Bet v1-like"/>
    <property type="match status" value="1"/>
</dbReference>
<evidence type="ECO:0000313" key="4">
    <source>
        <dbReference type="EMBL" id="ABJ83980.1"/>
    </source>
</evidence>
<dbReference type="STRING" id="234267.Acid_2996"/>
<evidence type="ECO:0000259" key="3">
    <source>
        <dbReference type="Pfam" id="PF03364"/>
    </source>
</evidence>
<feature type="domain" description="Coenzyme Q-binding protein COQ10 START" evidence="3">
    <location>
        <begin position="153"/>
        <end position="271"/>
    </location>
</feature>
<dbReference type="CDD" id="cd07817">
    <property type="entry name" value="SRPBCC_8"/>
    <property type="match status" value="1"/>
</dbReference>
<dbReference type="HOGENOM" id="CLU_068026_0_0_0"/>
<reference evidence="4" key="1">
    <citation type="submission" date="2006-10" db="EMBL/GenBank/DDBJ databases">
        <title>Complete sequence of Solibacter usitatus Ellin6076.</title>
        <authorList>
            <consortium name="US DOE Joint Genome Institute"/>
            <person name="Copeland A."/>
            <person name="Lucas S."/>
            <person name="Lapidus A."/>
            <person name="Barry K."/>
            <person name="Detter J.C."/>
            <person name="Glavina del Rio T."/>
            <person name="Hammon N."/>
            <person name="Israni S."/>
            <person name="Dalin E."/>
            <person name="Tice H."/>
            <person name="Pitluck S."/>
            <person name="Thompson L.S."/>
            <person name="Brettin T."/>
            <person name="Bruce D."/>
            <person name="Han C."/>
            <person name="Tapia R."/>
            <person name="Gilna P."/>
            <person name="Schmutz J."/>
            <person name="Larimer F."/>
            <person name="Land M."/>
            <person name="Hauser L."/>
            <person name="Kyrpides N."/>
            <person name="Mikhailova N."/>
            <person name="Janssen P.H."/>
            <person name="Kuske C.R."/>
            <person name="Richardson P."/>
        </authorList>
    </citation>
    <scope>NUCLEOTIDE SEQUENCE</scope>
    <source>
        <strain evidence="4">Ellin6076</strain>
    </source>
</reference>
<dbReference type="Pfam" id="PF03364">
    <property type="entry name" value="Polyketide_cyc"/>
    <property type="match status" value="1"/>
</dbReference>
<dbReference type="PANTHER" id="PTHR33824:SF7">
    <property type="entry name" value="POLYKETIDE CYCLASE_DEHYDRASE AND LIPID TRANSPORT SUPERFAMILY PROTEIN"/>
    <property type="match status" value="1"/>
</dbReference>
<comment type="similarity">
    <text evidence="1">Belongs to the ribosome association toxin RatA family.</text>
</comment>
<accession>Q022X0</accession>
<gene>
    <name evidence="4" type="ordered locus">Acid_2996</name>
</gene>
<dbReference type="InterPro" id="IPR005031">
    <property type="entry name" value="COQ10_START"/>
</dbReference>
<dbReference type="EMBL" id="CP000473">
    <property type="protein sequence ID" value="ABJ83980.1"/>
    <property type="molecule type" value="Genomic_DNA"/>
</dbReference>
<dbReference type="PANTHER" id="PTHR33824">
    <property type="entry name" value="POLYKETIDE CYCLASE/DEHYDRASE AND LIPID TRANSPORT SUPERFAMILY PROTEIN"/>
    <property type="match status" value="1"/>
</dbReference>
<dbReference type="KEGG" id="sus:Acid_2996"/>
<protein>
    <submittedName>
        <fullName evidence="4">Cyclase/dehydrase</fullName>
    </submittedName>
</protein>
<proteinExistence type="inferred from homology"/>
<sequence length="310" mass="33536">MTMQSITRERAGQPQYGATANGTDKLARSLGWFSIGLGLAEVLAPRSVAKAAGTRNHTGWVRAFGVREIVSGVGILTNPQPSRWVWSRVGGDLLDLAALGASLKTSRNGRASTAFSLAAVASITALDILAAKQLTARETDSSSTQHLKANVIVNRSPEDCYRQWRNFRELPRFMSYLESVRETGDGRTHWVAAGPGGSTAEWDAELVEDVPGERISWRSLASSEICNSGSVEFEKAPGGRGTMVGVQMDFNSPAGAVIPLTRMFGRHPEQMVDKDLRRFKQVMETGEAITTEGQPAGRQDGTTWLDSIAK</sequence>
<dbReference type="InterPro" id="IPR047137">
    <property type="entry name" value="ORF3"/>
</dbReference>
<dbReference type="AlphaFoldDB" id="Q022X0"/>
<dbReference type="InterPro" id="IPR023393">
    <property type="entry name" value="START-like_dom_sf"/>
</dbReference>